<accession>A0A402ANM0</accession>
<feature type="domain" description="WCX" evidence="3">
    <location>
        <begin position="228"/>
        <end position="304"/>
    </location>
</feature>
<dbReference type="SUPFAM" id="SSF46785">
    <property type="entry name" value="Winged helix' DNA-binding domain"/>
    <property type="match status" value="1"/>
</dbReference>
<feature type="domain" description="Helix-turn-helix type 11" evidence="1">
    <location>
        <begin position="6"/>
        <end position="59"/>
    </location>
</feature>
<evidence type="ECO:0000259" key="2">
    <source>
        <dbReference type="Pfam" id="PF13280"/>
    </source>
</evidence>
<dbReference type="PROSITE" id="PS52050">
    <property type="entry name" value="WYL"/>
    <property type="match status" value="1"/>
</dbReference>
<dbReference type="PANTHER" id="PTHR34580:SF3">
    <property type="entry name" value="PROTEIN PAFB"/>
    <property type="match status" value="1"/>
</dbReference>
<dbReference type="PIRSF" id="PIRSF016838">
    <property type="entry name" value="PafC"/>
    <property type="match status" value="1"/>
</dbReference>
<evidence type="ECO:0000313" key="4">
    <source>
        <dbReference type="EMBL" id="GCE20753.1"/>
    </source>
</evidence>
<proteinExistence type="predicted"/>
<dbReference type="Pfam" id="PF25583">
    <property type="entry name" value="WCX"/>
    <property type="match status" value="1"/>
</dbReference>
<keyword evidence="5" id="KW-1185">Reference proteome</keyword>
<feature type="domain" description="WYL" evidence="2">
    <location>
        <begin position="139"/>
        <end position="203"/>
    </location>
</feature>
<dbReference type="Pfam" id="PF08279">
    <property type="entry name" value="HTH_11"/>
    <property type="match status" value="1"/>
</dbReference>
<dbReference type="InterPro" id="IPR036390">
    <property type="entry name" value="WH_DNA-bd_sf"/>
</dbReference>
<dbReference type="PANTHER" id="PTHR34580">
    <property type="match status" value="1"/>
</dbReference>
<dbReference type="AlphaFoldDB" id="A0A402ANM0"/>
<dbReference type="InterPro" id="IPR026881">
    <property type="entry name" value="WYL_dom"/>
</dbReference>
<sequence length="310" mass="34675">MNRIDRLTAILLLLQGGKRSASEIAQHFEVSRRTIQRDIDALCEMGIPIAADLGASGGYTLPADYSLPPLALTLHEALLLRLALSGLSQLGETPFKQERETLLAKVQTLLPRRESEHLEQFTQTLSLDVPSRPYATPFLDYLLASANKEQWVAVEYRSEKGASQQTLLPQHLRTSAGLWYCEAYSLERQETRVYRVDRFLAVRAVPEPPQVERPVSSPIRHVHPSFPEVRIHLTARGVMKLERVPHLASCLQHKEDGEALLSLHLRLADYNWLVGILLGLGTDAKVLAPAELRVRVQQAAEKIAAHCAQL</sequence>
<dbReference type="Gene3D" id="1.10.10.10">
    <property type="entry name" value="Winged helix-like DNA-binding domain superfamily/Winged helix DNA-binding domain"/>
    <property type="match status" value="1"/>
</dbReference>
<dbReference type="Pfam" id="PF13280">
    <property type="entry name" value="WYL"/>
    <property type="match status" value="1"/>
</dbReference>
<gene>
    <name evidence="4" type="ORF">KDK_45530</name>
</gene>
<dbReference type="InterPro" id="IPR028349">
    <property type="entry name" value="PafC-like"/>
</dbReference>
<organism evidence="4 5">
    <name type="scientific">Dictyobacter kobayashii</name>
    <dbReference type="NCBI Taxonomy" id="2014872"/>
    <lineage>
        <taxon>Bacteria</taxon>
        <taxon>Bacillati</taxon>
        <taxon>Chloroflexota</taxon>
        <taxon>Ktedonobacteria</taxon>
        <taxon>Ktedonobacterales</taxon>
        <taxon>Dictyobacteraceae</taxon>
        <taxon>Dictyobacter</taxon>
    </lineage>
</organism>
<evidence type="ECO:0000259" key="1">
    <source>
        <dbReference type="Pfam" id="PF08279"/>
    </source>
</evidence>
<dbReference type="InterPro" id="IPR057727">
    <property type="entry name" value="WCX_dom"/>
</dbReference>
<dbReference type="EMBL" id="BIFS01000001">
    <property type="protein sequence ID" value="GCE20753.1"/>
    <property type="molecule type" value="Genomic_DNA"/>
</dbReference>
<dbReference type="InterPro" id="IPR036388">
    <property type="entry name" value="WH-like_DNA-bd_sf"/>
</dbReference>
<protein>
    <submittedName>
        <fullName evidence="4">DeoR family transcriptional regulator</fullName>
    </submittedName>
</protein>
<reference evidence="5" key="1">
    <citation type="submission" date="2018-12" db="EMBL/GenBank/DDBJ databases">
        <title>Tengunoibacter tsumagoiensis gen. nov., sp. nov., Dictyobacter kobayashii sp. nov., D. alpinus sp. nov., and D. joshuensis sp. nov. and description of Dictyobacteraceae fam. nov. within the order Ktedonobacterales isolated from Tengu-no-mugimeshi.</title>
        <authorList>
            <person name="Wang C.M."/>
            <person name="Zheng Y."/>
            <person name="Sakai Y."/>
            <person name="Toyoda A."/>
            <person name="Minakuchi Y."/>
            <person name="Abe K."/>
            <person name="Yokota A."/>
            <person name="Yabe S."/>
        </authorList>
    </citation>
    <scope>NUCLEOTIDE SEQUENCE [LARGE SCALE GENOMIC DNA]</scope>
    <source>
        <strain evidence="5">Uno11</strain>
    </source>
</reference>
<dbReference type="RefSeq" id="WP_161977564.1">
    <property type="nucleotide sequence ID" value="NZ_BIFS01000001.1"/>
</dbReference>
<comment type="caution">
    <text evidence="4">The sequence shown here is derived from an EMBL/GenBank/DDBJ whole genome shotgun (WGS) entry which is preliminary data.</text>
</comment>
<dbReference type="InterPro" id="IPR013196">
    <property type="entry name" value="HTH_11"/>
</dbReference>
<evidence type="ECO:0000313" key="5">
    <source>
        <dbReference type="Proteomes" id="UP000287188"/>
    </source>
</evidence>
<name>A0A402ANM0_9CHLR</name>
<dbReference type="InterPro" id="IPR051534">
    <property type="entry name" value="CBASS_pafABC_assoc_protein"/>
</dbReference>
<evidence type="ECO:0000259" key="3">
    <source>
        <dbReference type="Pfam" id="PF25583"/>
    </source>
</evidence>
<dbReference type="Proteomes" id="UP000287188">
    <property type="component" value="Unassembled WGS sequence"/>
</dbReference>